<feature type="region of interest" description="Disordered" evidence="1">
    <location>
        <begin position="39"/>
        <end position="58"/>
    </location>
</feature>
<protein>
    <recommendedName>
        <fullName evidence="4">Pheromone</fullName>
    </recommendedName>
</protein>
<name>A0AAV1TSX2_9STRA</name>
<evidence type="ECO:0000313" key="2">
    <source>
        <dbReference type="EMBL" id="CAK7925479.1"/>
    </source>
</evidence>
<evidence type="ECO:0000313" key="3">
    <source>
        <dbReference type="Proteomes" id="UP001162060"/>
    </source>
</evidence>
<comment type="caution">
    <text evidence="2">The sequence shown here is derived from an EMBL/GenBank/DDBJ whole genome shotgun (WGS) entry which is preliminary data.</text>
</comment>
<reference evidence="2" key="1">
    <citation type="submission" date="2024-01" db="EMBL/GenBank/DDBJ databases">
        <authorList>
            <person name="Webb A."/>
        </authorList>
    </citation>
    <scope>NUCLEOTIDE SEQUENCE</scope>
    <source>
        <strain evidence="2">Pm1</strain>
    </source>
</reference>
<gene>
    <name evidence="2" type="ORF">PM001_LOCUS10629</name>
</gene>
<sequence length="87" mass="9254">MDQPGHLLEDKAVAESLGVEDVDFDSGSDTKVEWEEQSKPITPMCGDIPHPAPNPSPERSAAIALTALGAMSPINTSIITNPLDEEQ</sequence>
<evidence type="ECO:0008006" key="4">
    <source>
        <dbReference type="Google" id="ProtNLM"/>
    </source>
</evidence>
<dbReference type="EMBL" id="CAKLBY020000087">
    <property type="protein sequence ID" value="CAK7925479.1"/>
    <property type="molecule type" value="Genomic_DNA"/>
</dbReference>
<proteinExistence type="predicted"/>
<dbReference type="Proteomes" id="UP001162060">
    <property type="component" value="Unassembled WGS sequence"/>
</dbReference>
<dbReference type="AlphaFoldDB" id="A0AAV1TSX2"/>
<organism evidence="2 3">
    <name type="scientific">Peronospora matthiolae</name>
    <dbReference type="NCBI Taxonomy" id="2874970"/>
    <lineage>
        <taxon>Eukaryota</taxon>
        <taxon>Sar</taxon>
        <taxon>Stramenopiles</taxon>
        <taxon>Oomycota</taxon>
        <taxon>Peronosporomycetes</taxon>
        <taxon>Peronosporales</taxon>
        <taxon>Peronosporaceae</taxon>
        <taxon>Peronospora</taxon>
    </lineage>
</organism>
<evidence type="ECO:0000256" key="1">
    <source>
        <dbReference type="SAM" id="MobiDB-lite"/>
    </source>
</evidence>
<accession>A0AAV1TSX2</accession>